<evidence type="ECO:0000313" key="1">
    <source>
        <dbReference type="EMBL" id="TKC46369.1"/>
    </source>
</evidence>
<protein>
    <submittedName>
        <fullName evidence="1">Uncharacterized protein</fullName>
    </submittedName>
</protein>
<dbReference type="Proteomes" id="UP000308365">
    <property type="component" value="Unassembled WGS sequence"/>
</dbReference>
<organism evidence="1 2">
    <name type="scientific">Monodon monoceros</name>
    <name type="common">Narwhal</name>
    <name type="synonym">Ceratodon monodon</name>
    <dbReference type="NCBI Taxonomy" id="40151"/>
    <lineage>
        <taxon>Eukaryota</taxon>
        <taxon>Metazoa</taxon>
        <taxon>Chordata</taxon>
        <taxon>Craniata</taxon>
        <taxon>Vertebrata</taxon>
        <taxon>Euteleostomi</taxon>
        <taxon>Mammalia</taxon>
        <taxon>Eutheria</taxon>
        <taxon>Laurasiatheria</taxon>
        <taxon>Artiodactyla</taxon>
        <taxon>Whippomorpha</taxon>
        <taxon>Cetacea</taxon>
        <taxon>Odontoceti</taxon>
        <taxon>Monodontidae</taxon>
        <taxon>Monodon</taxon>
    </lineage>
</organism>
<reference evidence="2" key="1">
    <citation type="journal article" date="2019" name="IScience">
        <title>Narwhal Genome Reveals Long-Term Low Genetic Diversity despite Current Large Abundance Size.</title>
        <authorList>
            <person name="Westbury M.V."/>
            <person name="Petersen B."/>
            <person name="Garde E."/>
            <person name="Heide-Jorgensen M.P."/>
            <person name="Lorenzen E.D."/>
        </authorList>
    </citation>
    <scope>NUCLEOTIDE SEQUENCE [LARGE SCALE GENOMIC DNA]</scope>
</reference>
<gene>
    <name evidence="1" type="ORF">EI555_009236</name>
</gene>
<proteinExistence type="predicted"/>
<comment type="caution">
    <text evidence="1">The sequence shown here is derived from an EMBL/GenBank/DDBJ whole genome shotgun (WGS) entry which is preliminary data.</text>
</comment>
<name>A0A4U1F9V4_MONMO</name>
<feature type="non-terminal residue" evidence="1">
    <location>
        <position position="1"/>
    </location>
</feature>
<dbReference type="EMBL" id="RWIC01000274">
    <property type="protein sequence ID" value="TKC46369.1"/>
    <property type="molecule type" value="Genomic_DNA"/>
</dbReference>
<evidence type="ECO:0000313" key="2">
    <source>
        <dbReference type="Proteomes" id="UP000308365"/>
    </source>
</evidence>
<dbReference type="AlphaFoldDB" id="A0A4U1F9V4"/>
<accession>A0A4U1F9V4</accession>
<sequence>ETTATTVQDNILYSRTHRYLRTNVTKISKRDVIDVHSHVLMVTVGIDLAQPTAMMLARLATSYEGYARRGCDIQARGHKLNKTLKLISCAPLWTQKIFLFNGKVPSFTSDTISGELQQHPGHASCRHNITDKPVFETDAKSS</sequence>
<feature type="non-terminal residue" evidence="1">
    <location>
        <position position="142"/>
    </location>
</feature>